<keyword evidence="1" id="KW-1133">Transmembrane helix</keyword>
<dbReference type="CDD" id="cd00761">
    <property type="entry name" value="Glyco_tranf_GTA_type"/>
    <property type="match status" value="1"/>
</dbReference>
<reference evidence="3 4" key="1">
    <citation type="submission" date="2019-03" db="EMBL/GenBank/DDBJ databases">
        <title>Genomic Encyclopedia of Type Strains, Phase IV (KMG-IV): sequencing the most valuable type-strain genomes for metagenomic binning, comparative biology and taxonomic classification.</title>
        <authorList>
            <person name="Goeker M."/>
        </authorList>
    </citation>
    <scope>NUCLEOTIDE SEQUENCE [LARGE SCALE GENOMIC DNA]</scope>
    <source>
        <strain evidence="3 4">DSM 18792</strain>
    </source>
</reference>
<evidence type="ECO:0000259" key="2">
    <source>
        <dbReference type="Pfam" id="PF00535"/>
    </source>
</evidence>
<dbReference type="InterPro" id="IPR001173">
    <property type="entry name" value="Glyco_trans_2-like"/>
</dbReference>
<dbReference type="AlphaFoldDB" id="A0A4R1RDF1"/>
<sequence length="314" mass="37839">MQQPLVSIIIPTYNRARFIGETLDSVLAQTHLNWECIVVDDGSTDNTAEILEKYIEKDSRFQYHLRPTNYAKGGNGARNYGLDISNGEFVNWIDDDDIMDINKLSIQIASLLKSDFKFSICQTLNFKYELVDFYGLRPENECLKDPFEAYLKEEFVVFTPSTLWNKSFLVERNYKFNESLKASQEWEFYCNVFYNDKIFCFVEKPLVYIRYHDQRITTKKPSQKFWHYYLARFIIYKKYYKKLPLEIQKYLVNYFISIYKTLLKRKEYIKSLKIFFVVFFAKTLNLKMKFFLIMSLFSFIFFKRGEFFINRIKL</sequence>
<keyword evidence="4" id="KW-1185">Reference proteome</keyword>
<keyword evidence="1" id="KW-0812">Transmembrane</keyword>
<dbReference type="Proteomes" id="UP000295455">
    <property type="component" value="Unassembled WGS sequence"/>
</dbReference>
<dbReference type="RefSeq" id="WP_132218719.1">
    <property type="nucleotide sequence ID" value="NZ_OX156936.1"/>
</dbReference>
<dbReference type="OrthoDB" id="597270at2"/>
<dbReference type="EMBL" id="SLUP01000008">
    <property type="protein sequence ID" value="TCL63881.1"/>
    <property type="molecule type" value="Genomic_DNA"/>
</dbReference>
<evidence type="ECO:0000256" key="1">
    <source>
        <dbReference type="SAM" id="Phobius"/>
    </source>
</evidence>
<keyword evidence="3" id="KW-0808">Transferase</keyword>
<gene>
    <name evidence="3" type="ORF">EV196_10877</name>
</gene>
<name>A0A4R1RDF1_9FLAO</name>
<evidence type="ECO:0000313" key="4">
    <source>
        <dbReference type="Proteomes" id="UP000295455"/>
    </source>
</evidence>
<dbReference type="SUPFAM" id="SSF53448">
    <property type="entry name" value="Nucleotide-diphospho-sugar transferases"/>
    <property type="match status" value="1"/>
</dbReference>
<comment type="caution">
    <text evidence="3">The sequence shown here is derived from an EMBL/GenBank/DDBJ whole genome shotgun (WGS) entry which is preliminary data.</text>
</comment>
<dbReference type="GO" id="GO:0016758">
    <property type="term" value="F:hexosyltransferase activity"/>
    <property type="evidence" value="ECO:0007669"/>
    <property type="project" value="UniProtKB-ARBA"/>
</dbReference>
<evidence type="ECO:0000313" key="3">
    <source>
        <dbReference type="EMBL" id="TCL63881.1"/>
    </source>
</evidence>
<dbReference type="Pfam" id="PF00535">
    <property type="entry name" value="Glycos_transf_2"/>
    <property type="match status" value="1"/>
</dbReference>
<dbReference type="InterPro" id="IPR029044">
    <property type="entry name" value="Nucleotide-diphossugar_trans"/>
</dbReference>
<dbReference type="PANTHER" id="PTHR22916">
    <property type="entry name" value="GLYCOSYLTRANSFERASE"/>
    <property type="match status" value="1"/>
</dbReference>
<feature type="transmembrane region" description="Helical" evidence="1">
    <location>
        <begin position="274"/>
        <end position="302"/>
    </location>
</feature>
<keyword evidence="1" id="KW-0472">Membrane</keyword>
<dbReference type="PANTHER" id="PTHR22916:SF3">
    <property type="entry name" value="UDP-GLCNAC:BETAGAL BETA-1,3-N-ACETYLGLUCOSAMINYLTRANSFERASE-LIKE PROTEIN 1"/>
    <property type="match status" value="1"/>
</dbReference>
<organism evidence="3 4">
    <name type="scientific">Mariniflexile fucanivorans</name>
    <dbReference type="NCBI Taxonomy" id="264023"/>
    <lineage>
        <taxon>Bacteria</taxon>
        <taxon>Pseudomonadati</taxon>
        <taxon>Bacteroidota</taxon>
        <taxon>Flavobacteriia</taxon>
        <taxon>Flavobacteriales</taxon>
        <taxon>Flavobacteriaceae</taxon>
        <taxon>Mariniflexile</taxon>
    </lineage>
</organism>
<feature type="domain" description="Glycosyltransferase 2-like" evidence="2">
    <location>
        <begin position="7"/>
        <end position="135"/>
    </location>
</feature>
<protein>
    <submittedName>
        <fullName evidence="3">Glycosyltransferase involved in cell wall biosynthesis</fullName>
    </submittedName>
</protein>
<proteinExistence type="predicted"/>
<dbReference type="Gene3D" id="3.90.550.10">
    <property type="entry name" value="Spore Coat Polysaccharide Biosynthesis Protein SpsA, Chain A"/>
    <property type="match status" value="1"/>
</dbReference>
<accession>A0A4R1RDF1</accession>